<dbReference type="Proteomes" id="UP001215712">
    <property type="component" value="Unassembled WGS sequence"/>
</dbReference>
<keyword evidence="3" id="KW-1185">Reference proteome</keyword>
<name>A0AAD6HH02_9EURO</name>
<evidence type="ECO:0000256" key="1">
    <source>
        <dbReference type="SAM" id="SignalP"/>
    </source>
</evidence>
<feature type="chain" id="PRO_5042148963" evidence="1">
    <location>
        <begin position="21"/>
        <end position="67"/>
    </location>
</feature>
<proteinExistence type="predicted"/>
<reference evidence="2" key="2">
    <citation type="submission" date="2023-01" db="EMBL/GenBank/DDBJ databases">
        <authorList>
            <person name="Petersen C."/>
        </authorList>
    </citation>
    <scope>NUCLEOTIDE SEQUENCE</scope>
    <source>
        <strain evidence="2">IBT 17514</strain>
    </source>
</reference>
<keyword evidence="1" id="KW-0732">Signal</keyword>
<evidence type="ECO:0000313" key="2">
    <source>
        <dbReference type="EMBL" id="KAJ5716430.1"/>
    </source>
</evidence>
<feature type="signal peptide" evidence="1">
    <location>
        <begin position="1"/>
        <end position="20"/>
    </location>
</feature>
<comment type="caution">
    <text evidence="2">The sequence shown here is derived from an EMBL/GenBank/DDBJ whole genome shotgun (WGS) entry which is preliminary data.</text>
</comment>
<reference evidence="2" key="1">
    <citation type="journal article" date="2023" name="IMA Fungus">
        <title>Comparative genomic study of the Penicillium genus elucidates a diverse pangenome and 15 lateral gene transfer events.</title>
        <authorList>
            <person name="Petersen C."/>
            <person name="Sorensen T."/>
            <person name="Nielsen M.R."/>
            <person name="Sondergaard T.E."/>
            <person name="Sorensen J.L."/>
            <person name="Fitzpatrick D.A."/>
            <person name="Frisvad J.C."/>
            <person name="Nielsen K.L."/>
        </authorList>
    </citation>
    <scope>NUCLEOTIDE SEQUENCE</scope>
    <source>
        <strain evidence="2">IBT 17514</strain>
    </source>
</reference>
<dbReference type="AlphaFoldDB" id="A0AAD6HH02"/>
<gene>
    <name evidence="2" type="ORF">N7493_008341</name>
</gene>
<sequence>MRPAVILSMIFAAFAVAAPAQDPSEAIQSTDEAIDKEWSSVFADMTIDDKCKPAYYPCVLGCHHLCS</sequence>
<accession>A0AAD6HH02</accession>
<organism evidence="2 3">
    <name type="scientific">Penicillium malachiteum</name>
    <dbReference type="NCBI Taxonomy" id="1324776"/>
    <lineage>
        <taxon>Eukaryota</taxon>
        <taxon>Fungi</taxon>
        <taxon>Dikarya</taxon>
        <taxon>Ascomycota</taxon>
        <taxon>Pezizomycotina</taxon>
        <taxon>Eurotiomycetes</taxon>
        <taxon>Eurotiomycetidae</taxon>
        <taxon>Eurotiales</taxon>
        <taxon>Aspergillaceae</taxon>
        <taxon>Penicillium</taxon>
    </lineage>
</organism>
<dbReference type="EMBL" id="JAQJAN010000012">
    <property type="protein sequence ID" value="KAJ5716430.1"/>
    <property type="molecule type" value="Genomic_DNA"/>
</dbReference>
<protein>
    <submittedName>
        <fullName evidence="2">Uncharacterized protein</fullName>
    </submittedName>
</protein>
<evidence type="ECO:0000313" key="3">
    <source>
        <dbReference type="Proteomes" id="UP001215712"/>
    </source>
</evidence>